<dbReference type="EMBL" id="FRBI01000010">
    <property type="protein sequence ID" value="SHM38689.1"/>
    <property type="molecule type" value="Genomic_DNA"/>
</dbReference>
<protein>
    <submittedName>
        <fullName evidence="4">FAD binding domain-containing protein</fullName>
    </submittedName>
</protein>
<feature type="domain" description="FAD-binding" evidence="3">
    <location>
        <begin position="2"/>
        <end position="173"/>
    </location>
</feature>
<dbReference type="AlphaFoldDB" id="A0A1M7IDC7"/>
<evidence type="ECO:0000256" key="1">
    <source>
        <dbReference type="ARBA" id="ARBA00023002"/>
    </source>
</evidence>
<dbReference type="GO" id="GO:0071949">
    <property type="term" value="F:FAD binding"/>
    <property type="evidence" value="ECO:0007669"/>
    <property type="project" value="InterPro"/>
</dbReference>
<evidence type="ECO:0000313" key="5">
    <source>
        <dbReference type="Proteomes" id="UP000184111"/>
    </source>
</evidence>
<dbReference type="InterPro" id="IPR050493">
    <property type="entry name" value="FAD-dep_Monooxygenase_BioMet"/>
</dbReference>
<dbReference type="PANTHER" id="PTHR13789">
    <property type="entry name" value="MONOOXYGENASE"/>
    <property type="match status" value="1"/>
</dbReference>
<accession>A0A1M7IDC7</accession>
<name>A0A1M7IDC7_9ACTN</name>
<dbReference type="SUPFAM" id="SSF51905">
    <property type="entry name" value="FAD/NAD(P)-binding domain"/>
    <property type="match status" value="1"/>
</dbReference>
<dbReference type="PRINTS" id="PR00420">
    <property type="entry name" value="RNGMNOXGNASE"/>
</dbReference>
<evidence type="ECO:0000256" key="2">
    <source>
        <dbReference type="ARBA" id="ARBA00023033"/>
    </source>
</evidence>
<dbReference type="GO" id="GO:0004497">
    <property type="term" value="F:monooxygenase activity"/>
    <property type="evidence" value="ECO:0007669"/>
    <property type="project" value="UniProtKB-KW"/>
</dbReference>
<dbReference type="PANTHER" id="PTHR13789:SF309">
    <property type="entry name" value="PUTATIVE (AFU_ORTHOLOGUE AFUA_6G14510)-RELATED"/>
    <property type="match status" value="1"/>
</dbReference>
<dbReference type="STRING" id="310782.SAMN05216499_110216"/>
<dbReference type="Proteomes" id="UP000184111">
    <property type="component" value="Unassembled WGS sequence"/>
</dbReference>
<sequence>MRVLIIGAGAAGTVAAMAVQKAGHEPVVYEAYEHSAGLEHGIYLGVAVNGLDALRAVDAQHVVMSAGFPSGRMTFYSGTGRKLGEMPMGPELSDGSVTYTVRRSDLYGGLHQEALDRGVRIEHGRQLVGAECREDGSVVARFADGSTAEGDVLVGADGVHSATRTVIAPANPGPRYTGLGDAGGFARDVALDSEPGSYVMIWGKNCFFGYTVSPDGEIWWFANPPSRAQPSRAELRALSAAQLRTRLIDLLAPDRSPGAAIVAASRRDRGGQRRLRAGQPVRPAVRAHLVPGPHGDHR</sequence>
<dbReference type="Gene3D" id="3.50.50.60">
    <property type="entry name" value="FAD/NAD(P)-binding domain"/>
    <property type="match status" value="1"/>
</dbReference>
<dbReference type="Pfam" id="PF01494">
    <property type="entry name" value="FAD_binding_3"/>
    <property type="match status" value="1"/>
</dbReference>
<keyword evidence="1" id="KW-0560">Oxidoreductase</keyword>
<evidence type="ECO:0000259" key="3">
    <source>
        <dbReference type="Pfam" id="PF01494"/>
    </source>
</evidence>
<keyword evidence="2" id="KW-0503">Monooxygenase</keyword>
<dbReference type="InterPro" id="IPR002938">
    <property type="entry name" value="FAD-bd"/>
</dbReference>
<organism evidence="4 5">
    <name type="scientific">Actinacidiphila paucisporea</name>
    <dbReference type="NCBI Taxonomy" id="310782"/>
    <lineage>
        <taxon>Bacteria</taxon>
        <taxon>Bacillati</taxon>
        <taxon>Actinomycetota</taxon>
        <taxon>Actinomycetes</taxon>
        <taxon>Kitasatosporales</taxon>
        <taxon>Streptomycetaceae</taxon>
        <taxon>Actinacidiphila</taxon>
    </lineage>
</organism>
<reference evidence="4 5" key="1">
    <citation type="submission" date="2016-11" db="EMBL/GenBank/DDBJ databases">
        <authorList>
            <person name="Jaros S."/>
            <person name="Januszkiewicz K."/>
            <person name="Wedrychowicz H."/>
        </authorList>
    </citation>
    <scope>NUCLEOTIDE SEQUENCE [LARGE SCALE GENOMIC DNA]</scope>
    <source>
        <strain evidence="4 5">CGMCC 4.2025</strain>
    </source>
</reference>
<proteinExistence type="predicted"/>
<dbReference type="InterPro" id="IPR036188">
    <property type="entry name" value="FAD/NAD-bd_sf"/>
</dbReference>
<evidence type="ECO:0000313" key="4">
    <source>
        <dbReference type="EMBL" id="SHM38689.1"/>
    </source>
</evidence>
<gene>
    <name evidence="4" type="ORF">SAMN05216499_110216</name>
</gene>
<keyword evidence="5" id="KW-1185">Reference proteome</keyword>
<dbReference type="RefSeq" id="WP_200804452.1">
    <property type="nucleotide sequence ID" value="NZ_FRBI01000010.1"/>
</dbReference>